<evidence type="ECO:0000256" key="1">
    <source>
        <dbReference type="SAM" id="MobiDB-lite"/>
    </source>
</evidence>
<feature type="transmembrane region" description="Helical" evidence="2">
    <location>
        <begin position="129"/>
        <end position="152"/>
    </location>
</feature>
<evidence type="ECO:0000313" key="4">
    <source>
        <dbReference type="EMBL" id="CAF1016940.1"/>
    </source>
</evidence>
<evidence type="ECO:0000313" key="5">
    <source>
        <dbReference type="EMBL" id="CAF1027249.1"/>
    </source>
</evidence>
<feature type="signal peptide" evidence="3">
    <location>
        <begin position="1"/>
        <end position="18"/>
    </location>
</feature>
<name>A0A814I1L1_ADIRI</name>
<comment type="caution">
    <text evidence="4">The sequence shown here is derived from an EMBL/GenBank/DDBJ whole genome shotgun (WGS) entry which is preliminary data.</text>
</comment>
<evidence type="ECO:0000256" key="3">
    <source>
        <dbReference type="SAM" id="SignalP"/>
    </source>
</evidence>
<keyword evidence="2" id="KW-0812">Transmembrane</keyword>
<organism evidence="4 6">
    <name type="scientific">Adineta ricciae</name>
    <name type="common">Rotifer</name>
    <dbReference type="NCBI Taxonomy" id="249248"/>
    <lineage>
        <taxon>Eukaryota</taxon>
        <taxon>Metazoa</taxon>
        <taxon>Spiralia</taxon>
        <taxon>Gnathifera</taxon>
        <taxon>Rotifera</taxon>
        <taxon>Eurotatoria</taxon>
        <taxon>Bdelloidea</taxon>
        <taxon>Adinetida</taxon>
        <taxon>Adinetidae</taxon>
        <taxon>Adineta</taxon>
    </lineage>
</organism>
<evidence type="ECO:0000256" key="2">
    <source>
        <dbReference type="SAM" id="Phobius"/>
    </source>
</evidence>
<keyword evidence="2" id="KW-1133">Transmembrane helix</keyword>
<dbReference type="EMBL" id="CAJNOR010000830">
    <property type="protein sequence ID" value="CAF1016940.1"/>
    <property type="molecule type" value="Genomic_DNA"/>
</dbReference>
<proteinExistence type="predicted"/>
<dbReference type="Proteomes" id="UP000663828">
    <property type="component" value="Unassembled WGS sequence"/>
</dbReference>
<protein>
    <submittedName>
        <fullName evidence="4">Uncharacterized protein</fullName>
    </submittedName>
</protein>
<evidence type="ECO:0000313" key="6">
    <source>
        <dbReference type="Proteomes" id="UP000663828"/>
    </source>
</evidence>
<keyword evidence="3" id="KW-0732">Signal</keyword>
<dbReference type="EMBL" id="CAJNOJ010000070">
    <property type="protein sequence ID" value="CAF1027249.1"/>
    <property type="molecule type" value="Genomic_DNA"/>
</dbReference>
<keyword evidence="2" id="KW-0472">Membrane</keyword>
<dbReference type="Proteomes" id="UP000663852">
    <property type="component" value="Unassembled WGS sequence"/>
</dbReference>
<gene>
    <name evidence="5" type="ORF">EDS130_LOCUS16215</name>
    <name evidence="4" type="ORF">XAT740_LOCUS14027</name>
</gene>
<feature type="region of interest" description="Disordered" evidence="1">
    <location>
        <begin position="63"/>
        <end position="108"/>
    </location>
</feature>
<dbReference type="AlphaFoldDB" id="A0A814I1L1"/>
<keyword evidence="6" id="KW-1185">Reference proteome</keyword>
<reference evidence="4" key="1">
    <citation type="submission" date="2021-02" db="EMBL/GenBank/DDBJ databases">
        <authorList>
            <person name="Nowell W R."/>
        </authorList>
    </citation>
    <scope>NUCLEOTIDE SEQUENCE</scope>
</reference>
<sequence length="193" mass="21482">MFLFCVLTLLLSVPVAHSSRQCAFDIEQADPMCRDHCKSINCQIGYCSESACQCLQCRDPSGRDYSDESPVPAPRNEEVNDGEDESRSAAPSSTTLEYETDNDNTTMPIVTTISTNTTTTRLPTVSTTVIVHSLIALCILLSVSLTMTWVWICTSVHKKSLKKLLSKKSKHKNQLIADRMSLNSYEDIKINEI</sequence>
<accession>A0A814I1L1</accession>
<feature type="chain" id="PRO_5036224732" evidence="3">
    <location>
        <begin position="19"/>
        <end position="193"/>
    </location>
</feature>